<protein>
    <submittedName>
        <fullName evidence="1">Uncharacterized protein</fullName>
    </submittedName>
</protein>
<reference evidence="1 2" key="1">
    <citation type="journal article" date="2016" name="Front. Microbiol.">
        <title>Fuerstia marisgermanicae gen. nov., sp. nov., an Unusual Member of the Phylum Planctomycetes from the German Wadden Sea.</title>
        <authorList>
            <person name="Kohn T."/>
            <person name="Heuer A."/>
            <person name="Jogler M."/>
            <person name="Vollmers J."/>
            <person name="Boedeker C."/>
            <person name="Bunk B."/>
            <person name="Rast P."/>
            <person name="Borchert D."/>
            <person name="Glockner I."/>
            <person name="Freese H.M."/>
            <person name="Klenk H.P."/>
            <person name="Overmann J."/>
            <person name="Kaster A.K."/>
            <person name="Rohde M."/>
            <person name="Wiegand S."/>
            <person name="Jogler C."/>
        </authorList>
    </citation>
    <scope>NUCLEOTIDE SEQUENCE [LARGE SCALE GENOMIC DNA]</scope>
    <source>
        <strain evidence="1 2">NH11</strain>
    </source>
</reference>
<proteinExistence type="predicted"/>
<dbReference type="Proteomes" id="UP000187735">
    <property type="component" value="Chromosome"/>
</dbReference>
<dbReference type="EMBL" id="CP017641">
    <property type="protein sequence ID" value="APZ94293.1"/>
    <property type="molecule type" value="Genomic_DNA"/>
</dbReference>
<accession>A0A1P8WJS2</accession>
<dbReference type="STRING" id="1891926.Fuma_03919"/>
<dbReference type="KEGG" id="fmr:Fuma_03919"/>
<gene>
    <name evidence="1" type="ORF">Fuma_03919</name>
</gene>
<evidence type="ECO:0000313" key="1">
    <source>
        <dbReference type="EMBL" id="APZ94293.1"/>
    </source>
</evidence>
<keyword evidence="2" id="KW-1185">Reference proteome</keyword>
<sequence>MEIGRGPQYRCNGVVEQDGFAASMGVDRSLRCSSVDDAWLMPCENTRQRTINQLRHHVGITPWTTLRVKAFDP</sequence>
<dbReference type="AlphaFoldDB" id="A0A1P8WJS2"/>
<name>A0A1P8WJS2_9PLAN</name>
<organism evidence="1 2">
    <name type="scientific">Fuerstiella marisgermanici</name>
    <dbReference type="NCBI Taxonomy" id="1891926"/>
    <lineage>
        <taxon>Bacteria</taxon>
        <taxon>Pseudomonadati</taxon>
        <taxon>Planctomycetota</taxon>
        <taxon>Planctomycetia</taxon>
        <taxon>Planctomycetales</taxon>
        <taxon>Planctomycetaceae</taxon>
        <taxon>Fuerstiella</taxon>
    </lineage>
</organism>
<evidence type="ECO:0000313" key="2">
    <source>
        <dbReference type="Proteomes" id="UP000187735"/>
    </source>
</evidence>